<feature type="non-terminal residue" evidence="2">
    <location>
        <position position="308"/>
    </location>
</feature>
<reference evidence="2" key="1">
    <citation type="journal article" date="2015" name="Nature">
        <title>Complex archaea that bridge the gap between prokaryotes and eukaryotes.</title>
        <authorList>
            <person name="Spang A."/>
            <person name="Saw J.H."/>
            <person name="Jorgensen S.L."/>
            <person name="Zaremba-Niedzwiedzka K."/>
            <person name="Martijn J."/>
            <person name="Lind A.E."/>
            <person name="van Eijk R."/>
            <person name="Schleper C."/>
            <person name="Guy L."/>
            <person name="Ettema T.J."/>
        </authorList>
    </citation>
    <scope>NUCLEOTIDE SEQUENCE</scope>
</reference>
<proteinExistence type="predicted"/>
<evidence type="ECO:0000313" key="2">
    <source>
        <dbReference type="EMBL" id="KKM05468.1"/>
    </source>
</evidence>
<dbReference type="InterPro" id="IPR037066">
    <property type="entry name" value="Plug_dom_sf"/>
</dbReference>
<dbReference type="PROSITE" id="PS52016">
    <property type="entry name" value="TONB_DEPENDENT_REC_3"/>
    <property type="match status" value="1"/>
</dbReference>
<protein>
    <recommendedName>
        <fullName evidence="1">TonB-dependent receptor plug domain-containing protein</fullName>
    </recommendedName>
</protein>
<evidence type="ECO:0000259" key="1">
    <source>
        <dbReference type="Pfam" id="PF07715"/>
    </source>
</evidence>
<dbReference type="PANTHER" id="PTHR47234">
    <property type="match status" value="1"/>
</dbReference>
<name>A0A0F9K2N1_9ZZZZ</name>
<sequence>MKRHNLLSTSIKCALITAAATASNSVLAQDEQATKIERVEVTGSRILREGAIAPAPVTVISGEQLMNTGAVNIGEALNNLPALGNTYSMANSGRFIGTAGLNILDLRNMGTDRTLVLVNGKRHVSSSAGSQSVDTNTIPSVWVERVEIITGGASAVYGADAVTGVVNFILKDNIEGMDFSVTRGFADLSSYNNEKATFSYGSNFDNDRGNAAFAIEYSAQDSLNALDHPWTSTSFSSLRNQAQTEANKDSAAFPDKILTPNAGYYAINNAGVYALEDGFTNSFNLDSSARDLYIGNNVDGLSCANCDS</sequence>
<dbReference type="PANTHER" id="PTHR47234:SF2">
    <property type="entry name" value="TONB-DEPENDENT RECEPTOR"/>
    <property type="match status" value="1"/>
</dbReference>
<dbReference type="Pfam" id="PF07715">
    <property type="entry name" value="Plug"/>
    <property type="match status" value="1"/>
</dbReference>
<organism evidence="2">
    <name type="scientific">marine sediment metagenome</name>
    <dbReference type="NCBI Taxonomy" id="412755"/>
    <lineage>
        <taxon>unclassified sequences</taxon>
        <taxon>metagenomes</taxon>
        <taxon>ecological metagenomes</taxon>
    </lineage>
</organism>
<dbReference type="InterPro" id="IPR012910">
    <property type="entry name" value="Plug_dom"/>
</dbReference>
<accession>A0A0F9K2N1</accession>
<dbReference type="Gene3D" id="2.170.130.10">
    <property type="entry name" value="TonB-dependent receptor, plug domain"/>
    <property type="match status" value="1"/>
</dbReference>
<dbReference type="EMBL" id="LAZR01016214">
    <property type="protein sequence ID" value="KKM05468.1"/>
    <property type="molecule type" value="Genomic_DNA"/>
</dbReference>
<dbReference type="SUPFAM" id="SSF56935">
    <property type="entry name" value="Porins"/>
    <property type="match status" value="1"/>
</dbReference>
<feature type="domain" description="TonB-dependent receptor plug" evidence="1">
    <location>
        <begin position="53"/>
        <end position="165"/>
    </location>
</feature>
<comment type="caution">
    <text evidence="2">The sequence shown here is derived from an EMBL/GenBank/DDBJ whole genome shotgun (WGS) entry which is preliminary data.</text>
</comment>
<dbReference type="InterPro" id="IPR039426">
    <property type="entry name" value="TonB-dep_rcpt-like"/>
</dbReference>
<gene>
    <name evidence="2" type="ORF">LCGC14_1753810</name>
</gene>
<dbReference type="AlphaFoldDB" id="A0A0F9K2N1"/>